<proteinExistence type="inferred from homology"/>
<reference evidence="10" key="2">
    <citation type="submission" date="2025-09" db="UniProtKB">
        <authorList>
            <consortium name="Ensembl"/>
        </authorList>
    </citation>
    <scope>IDENTIFICATION</scope>
</reference>
<sequence>MSSTAVNDENRGVCTGRKQSNSETICDLFSFDQPTGRPSILRQSQAENLSNKTIAKGGKVCFQTPRRDPLTKRIVSPTKSLKIESLDDCNFTNVSSYPDDDMQSKGGCQLYFDNLDAINPFQGSTKMVLSPARLSELVETPKAEEPRERNVIEEVSDRNEKALDDTLPFMPSVENYLADFSADMCSTDSGVITVMKDPVIEGYIKNEEMLKKCAQDYLARIKEEEQRYQTLKAHAEQKISLANGEIAEVRSKLKSEVAALQAQLRREQLKAQSLEKSLDQKVKETEELTNLCDELIAKVQKG</sequence>
<evidence type="ECO:0000256" key="7">
    <source>
        <dbReference type="SAM" id="Coils"/>
    </source>
</evidence>
<feature type="coiled-coil region" evidence="7">
    <location>
        <begin position="214"/>
        <end position="298"/>
    </location>
</feature>
<evidence type="ECO:0000256" key="3">
    <source>
        <dbReference type="ARBA" id="ARBA00022490"/>
    </source>
</evidence>
<evidence type="ECO:0000313" key="11">
    <source>
        <dbReference type="Proteomes" id="UP000694557"/>
    </source>
</evidence>
<evidence type="ECO:0000256" key="1">
    <source>
        <dbReference type="ARBA" id="ARBA00004245"/>
    </source>
</evidence>
<dbReference type="GO" id="GO:0007097">
    <property type="term" value="P:nuclear migration"/>
    <property type="evidence" value="ECO:0007669"/>
    <property type="project" value="TreeGrafter"/>
</dbReference>
<dbReference type="InterPro" id="IPR039915">
    <property type="entry name" value="TACC"/>
</dbReference>
<evidence type="ECO:0000256" key="4">
    <source>
        <dbReference type="ARBA" id="ARBA00022553"/>
    </source>
</evidence>
<dbReference type="Pfam" id="PF05010">
    <property type="entry name" value="TACC_C"/>
    <property type="match status" value="1"/>
</dbReference>
<evidence type="ECO:0000256" key="6">
    <source>
        <dbReference type="ARBA" id="ARBA00023212"/>
    </source>
</evidence>
<dbReference type="Ensembl" id="ENSOKIT00005010960.1">
    <property type="protein sequence ID" value="ENSOKIP00005010294.1"/>
    <property type="gene ID" value="ENSOKIG00005004625.1"/>
</dbReference>
<comment type="similarity">
    <text evidence="2">Belongs to the TACC family.</text>
</comment>
<dbReference type="PANTHER" id="PTHR13924">
    <property type="entry name" value="TRANSFORMING ACIDIC COILED-COIL CONTAINING PROTEIN 1/2"/>
    <property type="match status" value="1"/>
</dbReference>
<dbReference type="GO" id="GO:0007052">
    <property type="term" value="P:mitotic spindle organization"/>
    <property type="evidence" value="ECO:0007669"/>
    <property type="project" value="InterPro"/>
</dbReference>
<name>A0A8C7CRW7_ONCKI</name>
<dbReference type="Gene3D" id="1.20.5.1700">
    <property type="match status" value="1"/>
</dbReference>
<reference evidence="10" key="1">
    <citation type="submission" date="2025-08" db="UniProtKB">
        <authorList>
            <consortium name="Ensembl"/>
        </authorList>
    </citation>
    <scope>IDENTIFICATION</scope>
</reference>
<evidence type="ECO:0000256" key="8">
    <source>
        <dbReference type="SAM" id="MobiDB-lite"/>
    </source>
</evidence>
<evidence type="ECO:0000313" key="10">
    <source>
        <dbReference type="Ensembl" id="ENSOKIP00005010294.1"/>
    </source>
</evidence>
<comment type="subcellular location">
    <subcellularLocation>
        <location evidence="1">Cytoplasm</location>
        <location evidence="1">Cytoskeleton</location>
    </subcellularLocation>
</comment>
<organism evidence="10 11">
    <name type="scientific">Oncorhynchus kisutch</name>
    <name type="common">Coho salmon</name>
    <name type="synonym">Salmo kisutch</name>
    <dbReference type="NCBI Taxonomy" id="8019"/>
    <lineage>
        <taxon>Eukaryota</taxon>
        <taxon>Metazoa</taxon>
        <taxon>Chordata</taxon>
        <taxon>Craniata</taxon>
        <taxon>Vertebrata</taxon>
        <taxon>Euteleostomi</taxon>
        <taxon>Actinopterygii</taxon>
        <taxon>Neopterygii</taxon>
        <taxon>Teleostei</taxon>
        <taxon>Protacanthopterygii</taxon>
        <taxon>Salmoniformes</taxon>
        <taxon>Salmonidae</taxon>
        <taxon>Salmoninae</taxon>
        <taxon>Oncorhynchus</taxon>
    </lineage>
</organism>
<keyword evidence="11" id="KW-1185">Reference proteome</keyword>
<keyword evidence="6" id="KW-0206">Cytoskeleton</keyword>
<accession>A0A8C7CRW7</accession>
<feature type="region of interest" description="Disordered" evidence="8">
    <location>
        <begin position="1"/>
        <end position="20"/>
    </location>
</feature>
<dbReference type="GO" id="GO:0005856">
    <property type="term" value="C:cytoskeleton"/>
    <property type="evidence" value="ECO:0007669"/>
    <property type="project" value="UniProtKB-SubCell"/>
</dbReference>
<dbReference type="PANTHER" id="PTHR13924:SF4">
    <property type="entry name" value="TRANSFORMING ACIDIC COILED-COIL-CONTAINING PROTEIN 3"/>
    <property type="match status" value="1"/>
</dbReference>
<keyword evidence="5 7" id="KW-0175">Coiled coil</keyword>
<dbReference type="AlphaFoldDB" id="A0A8C7CRW7"/>
<protein>
    <recommendedName>
        <fullName evidence="9">Transforming acidic coiled-coil-containing protein C-terminal domain-containing protein</fullName>
    </recommendedName>
</protein>
<dbReference type="InterPro" id="IPR007707">
    <property type="entry name" value="TACC_C"/>
</dbReference>
<evidence type="ECO:0000259" key="9">
    <source>
        <dbReference type="Pfam" id="PF05010"/>
    </source>
</evidence>
<evidence type="ECO:0000256" key="2">
    <source>
        <dbReference type="ARBA" id="ARBA00009423"/>
    </source>
</evidence>
<dbReference type="GeneTree" id="ENSGT00940000158858"/>
<evidence type="ECO:0000256" key="5">
    <source>
        <dbReference type="ARBA" id="ARBA00023054"/>
    </source>
</evidence>
<dbReference type="Proteomes" id="UP000694557">
    <property type="component" value="Unassembled WGS sequence"/>
</dbReference>
<dbReference type="GO" id="GO:0021987">
    <property type="term" value="P:cerebral cortex development"/>
    <property type="evidence" value="ECO:0007669"/>
    <property type="project" value="TreeGrafter"/>
</dbReference>
<feature type="domain" description="Transforming acidic coiled-coil-containing protein C-terminal" evidence="9">
    <location>
        <begin position="195"/>
        <end position="296"/>
    </location>
</feature>
<keyword evidence="4" id="KW-0597">Phosphoprotein</keyword>
<gene>
    <name evidence="10" type="primary">LOC109904550</name>
</gene>
<dbReference type="GO" id="GO:0005737">
    <property type="term" value="C:cytoplasm"/>
    <property type="evidence" value="ECO:0007669"/>
    <property type="project" value="TreeGrafter"/>
</dbReference>
<dbReference type="FunFam" id="1.20.5.1700:FF:000001">
    <property type="entry name" value="Transforming acidic coiled-coil-containing protein 1 isoform 2"/>
    <property type="match status" value="1"/>
</dbReference>
<keyword evidence="3" id="KW-0963">Cytoplasm</keyword>